<evidence type="ECO:0000259" key="1">
    <source>
        <dbReference type="Pfam" id="PF13683"/>
    </source>
</evidence>
<sequence length="58" mass="6809">MENFNGKFHDGCLNQHWFLGLTDARHEINQGRAHCNNPVRPHSLLDYLPPVTYDQRYA</sequence>
<evidence type="ECO:0000313" key="3">
    <source>
        <dbReference type="Proteomes" id="UP000321272"/>
    </source>
</evidence>
<organism evidence="2 3">
    <name type="scientific">Pistricoccus aurantiacus</name>
    <dbReference type="NCBI Taxonomy" id="1883414"/>
    <lineage>
        <taxon>Bacteria</taxon>
        <taxon>Pseudomonadati</taxon>
        <taxon>Pseudomonadota</taxon>
        <taxon>Gammaproteobacteria</taxon>
        <taxon>Oceanospirillales</taxon>
        <taxon>Halomonadaceae</taxon>
        <taxon>Pistricoccus</taxon>
    </lineage>
</organism>
<dbReference type="KEGG" id="paur:FGL86_11620"/>
<name>A0A5B8T1I8_9GAMM</name>
<gene>
    <name evidence="2" type="ORF">FGL86_11620</name>
</gene>
<proteinExistence type="predicted"/>
<protein>
    <submittedName>
        <fullName evidence="2">Transposase</fullName>
    </submittedName>
</protein>
<feature type="domain" description="Integrase catalytic" evidence="1">
    <location>
        <begin position="1"/>
        <end position="50"/>
    </location>
</feature>
<dbReference type="InterPro" id="IPR001584">
    <property type="entry name" value="Integrase_cat-core"/>
</dbReference>
<dbReference type="RefSeq" id="WP_147186180.1">
    <property type="nucleotide sequence ID" value="NZ_CP042382.1"/>
</dbReference>
<accession>A0A5B8T1I8</accession>
<dbReference type="EMBL" id="CP042382">
    <property type="protein sequence ID" value="QEA40918.1"/>
    <property type="molecule type" value="Genomic_DNA"/>
</dbReference>
<dbReference type="Proteomes" id="UP000321272">
    <property type="component" value="Chromosome"/>
</dbReference>
<dbReference type="Pfam" id="PF13683">
    <property type="entry name" value="rve_3"/>
    <property type="match status" value="1"/>
</dbReference>
<keyword evidence="3" id="KW-1185">Reference proteome</keyword>
<evidence type="ECO:0000313" key="2">
    <source>
        <dbReference type="EMBL" id="QEA40918.1"/>
    </source>
</evidence>
<dbReference type="GO" id="GO:0015074">
    <property type="term" value="P:DNA integration"/>
    <property type="evidence" value="ECO:0007669"/>
    <property type="project" value="InterPro"/>
</dbReference>
<dbReference type="AlphaFoldDB" id="A0A5B8T1I8"/>
<reference evidence="2 3" key="1">
    <citation type="submission" date="2019-06" db="EMBL/GenBank/DDBJ databases">
        <title>Genome analyses of bacteria isolated from kimchi.</title>
        <authorList>
            <person name="Lee S."/>
            <person name="Ahn S."/>
            <person name="Roh S."/>
        </authorList>
    </citation>
    <scope>NUCLEOTIDE SEQUENCE [LARGE SCALE GENOMIC DNA]</scope>
    <source>
        <strain evidence="2 3">CBA4606</strain>
    </source>
</reference>
<dbReference type="OrthoDB" id="9774685at2"/>